<comment type="catalytic activity">
    <reaction evidence="13 14">
        <text>a very-long-chain (3R)-3-hydroxyacyl-CoA = a very-long-chain (2E)-enoyl-CoA + H2O</text>
        <dbReference type="Rhea" id="RHEA:45812"/>
        <dbReference type="ChEBI" id="CHEBI:15377"/>
        <dbReference type="ChEBI" id="CHEBI:83728"/>
        <dbReference type="ChEBI" id="CHEBI:85440"/>
        <dbReference type="EC" id="4.2.1.134"/>
    </reaction>
</comment>
<keyword evidence="9 14" id="KW-0443">Lipid metabolism</keyword>
<feature type="transmembrane region" description="Helical" evidence="14">
    <location>
        <begin position="105"/>
        <end position="125"/>
    </location>
</feature>
<dbReference type="InterPro" id="IPR007482">
    <property type="entry name" value="Tyr_Pase-like_PTPLA"/>
</dbReference>
<proteinExistence type="inferred from homology"/>
<feature type="transmembrane region" description="Helical" evidence="14">
    <location>
        <begin position="200"/>
        <end position="221"/>
    </location>
</feature>
<dbReference type="OrthoDB" id="46988at2759"/>
<dbReference type="GO" id="GO:0030148">
    <property type="term" value="P:sphingolipid biosynthetic process"/>
    <property type="evidence" value="ECO:0007669"/>
    <property type="project" value="TreeGrafter"/>
</dbReference>
<evidence type="ECO:0000256" key="2">
    <source>
        <dbReference type="ARBA" id="ARBA00005194"/>
    </source>
</evidence>
<keyword evidence="8 14" id="KW-1133">Transmembrane helix</keyword>
<reference evidence="15" key="1">
    <citation type="submission" date="2020-07" db="EMBL/GenBank/DDBJ databases">
        <authorList>
            <person name="Nieuwenhuis M."/>
            <person name="Van De Peppel L.J.J."/>
        </authorList>
    </citation>
    <scope>NUCLEOTIDE SEQUENCE</scope>
    <source>
        <strain evidence="15">AP01</strain>
        <tissue evidence="15">Mycelium</tissue>
    </source>
</reference>
<evidence type="ECO:0000256" key="3">
    <source>
        <dbReference type="ARBA" id="ARBA00007811"/>
    </source>
</evidence>
<keyword evidence="5 14" id="KW-0444">Lipid biosynthesis</keyword>
<keyword evidence="7 14" id="KW-0276">Fatty acid metabolism</keyword>
<accession>A0A9P7G7B1</accession>
<dbReference type="AlphaFoldDB" id="A0A9P7G7B1"/>
<dbReference type="Proteomes" id="UP000775547">
    <property type="component" value="Unassembled WGS sequence"/>
</dbReference>
<keyword evidence="16" id="KW-1185">Reference proteome</keyword>
<dbReference type="GO" id="GO:0005789">
    <property type="term" value="C:endoplasmic reticulum membrane"/>
    <property type="evidence" value="ECO:0007669"/>
    <property type="project" value="UniProtKB-SubCell"/>
</dbReference>
<dbReference type="PANTHER" id="PTHR11035:SF3">
    <property type="entry name" value="VERY-LONG-CHAIN (3R)-3-HYDROXYACYL-COA DEHYDRATASE"/>
    <property type="match status" value="1"/>
</dbReference>
<dbReference type="GO" id="GO:0030497">
    <property type="term" value="P:fatty acid elongation"/>
    <property type="evidence" value="ECO:0007669"/>
    <property type="project" value="TreeGrafter"/>
</dbReference>
<dbReference type="Pfam" id="PF04387">
    <property type="entry name" value="PTPLA"/>
    <property type="match status" value="1"/>
</dbReference>
<evidence type="ECO:0000256" key="14">
    <source>
        <dbReference type="RuleBase" id="RU363109"/>
    </source>
</evidence>
<name>A0A9P7G7B1_9AGAR</name>
<evidence type="ECO:0000313" key="16">
    <source>
        <dbReference type="Proteomes" id="UP000775547"/>
    </source>
</evidence>
<comment type="caution">
    <text evidence="14">Lacks conserved residue(s) required for the propagation of feature annotation.</text>
</comment>
<comment type="function">
    <text evidence="14">Catalyzes the third of the four reactions of the long-chain fatty acids elongation cycle. This endoplasmic reticulum-bound enzymatic process, allows the addition of two carbons to the chain of long- and very long-chain fatty acids/VLCFAs per cycle. This enzyme catalyzes the dehydration of the 3-hydroxyacyl-CoA intermediate into trans-2,3-enoyl-CoA, within each cycle of fatty acid elongation. Thereby, it participates to the production of VLCFAs of different chain lengths that are involved in multiple biological processes as precursors of membrane lipids and lipid mediators.</text>
</comment>
<feature type="transmembrane region" description="Helical" evidence="14">
    <location>
        <begin position="20"/>
        <end position="42"/>
    </location>
</feature>
<keyword evidence="10 14" id="KW-0472">Membrane</keyword>
<keyword evidence="14" id="KW-0256">Endoplasmic reticulum</keyword>
<keyword evidence="6 14" id="KW-0812">Transmembrane</keyword>
<comment type="subcellular location">
    <subcellularLocation>
        <location evidence="14">Endoplasmic reticulum membrane</location>
        <topology evidence="14">Multi-pass membrane protein</topology>
    </subcellularLocation>
    <subcellularLocation>
        <location evidence="1">Membrane</location>
        <topology evidence="1">Multi-pass membrane protein</topology>
    </subcellularLocation>
</comment>
<evidence type="ECO:0000256" key="7">
    <source>
        <dbReference type="ARBA" id="ARBA00022832"/>
    </source>
</evidence>
<evidence type="ECO:0000256" key="6">
    <source>
        <dbReference type="ARBA" id="ARBA00022692"/>
    </source>
</evidence>
<protein>
    <recommendedName>
        <fullName evidence="4 14">Very-long-chain (3R)-3-hydroxyacyl-CoA dehydratase</fullName>
        <ecNumber evidence="4 14">4.2.1.134</ecNumber>
    </recommendedName>
</protein>
<evidence type="ECO:0000313" key="15">
    <source>
        <dbReference type="EMBL" id="KAG5645189.1"/>
    </source>
</evidence>
<comment type="caution">
    <text evidence="15">The sequence shown here is derived from an EMBL/GenBank/DDBJ whole genome shotgun (WGS) entry which is preliminary data.</text>
</comment>
<evidence type="ECO:0000256" key="5">
    <source>
        <dbReference type="ARBA" id="ARBA00022516"/>
    </source>
</evidence>
<gene>
    <name evidence="15" type="ORF">DXG03_006707</name>
</gene>
<evidence type="ECO:0000256" key="1">
    <source>
        <dbReference type="ARBA" id="ARBA00004141"/>
    </source>
</evidence>
<evidence type="ECO:0000256" key="13">
    <source>
        <dbReference type="ARBA" id="ARBA00036671"/>
    </source>
</evidence>
<dbReference type="PANTHER" id="PTHR11035">
    <property type="entry name" value="VERY-LONG-CHAIN (3R)-3-HYDROXYACYL-COA DEHYDRATASE"/>
    <property type="match status" value="1"/>
</dbReference>
<comment type="similarity">
    <text evidence="3 14">Belongs to the very long-chain fatty acids dehydratase HACD family.</text>
</comment>
<reference evidence="15" key="2">
    <citation type="submission" date="2021-10" db="EMBL/GenBank/DDBJ databases">
        <title>Phylogenomics reveals ancestral predisposition of the termite-cultivated fungus Termitomyces towards a domesticated lifestyle.</title>
        <authorList>
            <person name="Auxier B."/>
            <person name="Grum-Grzhimaylo A."/>
            <person name="Cardenas M.E."/>
            <person name="Lodge J.D."/>
            <person name="Laessoe T."/>
            <person name="Pedersen O."/>
            <person name="Smith M.E."/>
            <person name="Kuyper T.W."/>
            <person name="Franco-Molano E.A."/>
            <person name="Baroni T.J."/>
            <person name="Aanen D.K."/>
        </authorList>
    </citation>
    <scope>NUCLEOTIDE SEQUENCE</scope>
    <source>
        <strain evidence="15">AP01</strain>
        <tissue evidence="15">Mycelium</tissue>
    </source>
</reference>
<evidence type="ECO:0000256" key="11">
    <source>
        <dbReference type="ARBA" id="ARBA00023160"/>
    </source>
</evidence>
<dbReference type="GO" id="GO:0042761">
    <property type="term" value="P:very long-chain fatty acid biosynthetic process"/>
    <property type="evidence" value="ECO:0007669"/>
    <property type="project" value="TreeGrafter"/>
</dbReference>
<dbReference type="EC" id="4.2.1.134" evidence="4 14"/>
<dbReference type="EMBL" id="JABCKV010000046">
    <property type="protein sequence ID" value="KAG5645189.1"/>
    <property type="molecule type" value="Genomic_DNA"/>
</dbReference>
<dbReference type="GO" id="GO:0102158">
    <property type="term" value="F:very-long-chain (3R)-3-hydroxyacyl-CoA dehydratase activity"/>
    <property type="evidence" value="ECO:0007669"/>
    <property type="project" value="UniProtKB-EC"/>
</dbReference>
<sequence>MAVPTKTKKTTPAPIKYYLLFFNILSALGWSYLLFLTLTHLFNLDGASPSTTTAAPKSAASALSRFLSSFPIFQSSGFASATFESRIPEALKPLYRRSTTTYERLGTPTAIVQSLAVLEVVHVLLGFVRSPLGTTAAQVASRLFLVWGIVEQFESVRSSPIYTTMLLSWSLTEVIRYSFYAFSLVGREPYPLLYLRYTTFFLLYPTGASSEAALIWASLPASSPLPGWKAWVHGIWRPADYGRAVLFVIWWPGLYVMYTYMIAQRRKVLGKGSVRVKGAKIS</sequence>
<evidence type="ECO:0000256" key="9">
    <source>
        <dbReference type="ARBA" id="ARBA00023098"/>
    </source>
</evidence>
<evidence type="ECO:0000256" key="10">
    <source>
        <dbReference type="ARBA" id="ARBA00023136"/>
    </source>
</evidence>
<evidence type="ECO:0000256" key="12">
    <source>
        <dbReference type="ARBA" id="ARBA00023239"/>
    </source>
</evidence>
<feature type="transmembrane region" description="Helical" evidence="14">
    <location>
        <begin position="241"/>
        <end position="263"/>
    </location>
</feature>
<organism evidence="15 16">
    <name type="scientific">Asterophora parasitica</name>
    <dbReference type="NCBI Taxonomy" id="117018"/>
    <lineage>
        <taxon>Eukaryota</taxon>
        <taxon>Fungi</taxon>
        <taxon>Dikarya</taxon>
        <taxon>Basidiomycota</taxon>
        <taxon>Agaricomycotina</taxon>
        <taxon>Agaricomycetes</taxon>
        <taxon>Agaricomycetidae</taxon>
        <taxon>Agaricales</taxon>
        <taxon>Tricholomatineae</taxon>
        <taxon>Lyophyllaceae</taxon>
        <taxon>Asterophora</taxon>
    </lineage>
</organism>
<keyword evidence="12 14" id="KW-0456">Lyase</keyword>
<comment type="pathway">
    <text evidence="2 14">Lipid metabolism; fatty acid biosynthesis.</text>
</comment>
<evidence type="ECO:0000256" key="4">
    <source>
        <dbReference type="ARBA" id="ARBA00013122"/>
    </source>
</evidence>
<keyword evidence="11 14" id="KW-0275">Fatty acid biosynthesis</keyword>
<evidence type="ECO:0000256" key="8">
    <source>
        <dbReference type="ARBA" id="ARBA00022989"/>
    </source>
</evidence>